<name>A0A652YT79_NOCGL</name>
<dbReference type="InterPro" id="IPR051043">
    <property type="entry name" value="Sulfatase_Mod_Factor_Kinase"/>
</dbReference>
<organism evidence="2">
    <name type="scientific">Nocardia globerula</name>
    <dbReference type="NCBI Taxonomy" id="1818"/>
    <lineage>
        <taxon>Bacteria</taxon>
        <taxon>Bacillati</taxon>
        <taxon>Actinomycetota</taxon>
        <taxon>Actinomycetes</taxon>
        <taxon>Mycobacteriales</taxon>
        <taxon>Nocardiaceae</taxon>
        <taxon>Nocardia</taxon>
    </lineage>
</organism>
<feature type="domain" description="Sulfatase-modifying factor enzyme-like" evidence="1">
    <location>
        <begin position="28"/>
        <end position="330"/>
    </location>
</feature>
<dbReference type="InterPro" id="IPR005532">
    <property type="entry name" value="SUMF_dom"/>
</dbReference>
<evidence type="ECO:0000259" key="1">
    <source>
        <dbReference type="Pfam" id="PF03781"/>
    </source>
</evidence>
<dbReference type="InterPro" id="IPR016187">
    <property type="entry name" value="CTDL_fold"/>
</dbReference>
<accession>A0A652YT79</accession>
<dbReference type="InterPro" id="IPR042095">
    <property type="entry name" value="SUMF_sf"/>
</dbReference>
<dbReference type="SUPFAM" id="SSF56436">
    <property type="entry name" value="C-type lectin-like"/>
    <property type="match status" value="1"/>
</dbReference>
<comment type="caution">
    <text evidence="2">The sequence shown here is derived from an EMBL/GenBank/DDBJ whole genome shotgun (WGS) entry which is preliminary data.</text>
</comment>
<dbReference type="Pfam" id="PF03781">
    <property type="entry name" value="FGE-sulfatase"/>
    <property type="match status" value="1"/>
</dbReference>
<proteinExistence type="predicted"/>
<evidence type="ECO:0000313" key="2">
    <source>
        <dbReference type="EMBL" id="TYQ06319.1"/>
    </source>
</evidence>
<sequence>MGFSFHPFRAACHAETMTPSAAMSTPPKNMSLIPGGTFWMGSEDFYPEERPVHQVSVDSFWMDTTAVTVAEFRRFVKATGHVTTAEVAPDPADYPDADPALLVPGSLVFHSPPGPVSLDDYTQWWTFTPGADWRHPEGPSSNVGGREKHPVTHVSYFDAQAYAQWAGKELPTEAEWEYAARGGLDRKAYVWGDEDSPGGKPGGNVWQGQFPWENLLEDGYERTAPVGKFRPNGYGLLDMAGNVWEWTADHYTSDHAHSTKNLAPATSCCIPRNPRAELATETVAGESYPLRVIKGGSHLCAPNYCLRYRPAARQSESEESSTCHVGFRCVVRIPQE</sequence>
<dbReference type="PANTHER" id="PTHR23150:SF19">
    <property type="entry name" value="FORMYLGLYCINE-GENERATING ENZYME"/>
    <property type="match status" value="1"/>
</dbReference>
<dbReference type="Gene3D" id="3.90.1580.10">
    <property type="entry name" value="paralog of FGE (formylglycine-generating enzyme)"/>
    <property type="match status" value="1"/>
</dbReference>
<dbReference type="GO" id="GO:0120147">
    <property type="term" value="F:formylglycine-generating oxidase activity"/>
    <property type="evidence" value="ECO:0007669"/>
    <property type="project" value="TreeGrafter"/>
</dbReference>
<dbReference type="PANTHER" id="PTHR23150">
    <property type="entry name" value="SULFATASE MODIFYING FACTOR 1, 2"/>
    <property type="match status" value="1"/>
</dbReference>
<gene>
    <name evidence="2" type="ORF">FNL38_102454</name>
</gene>
<reference evidence="2" key="1">
    <citation type="submission" date="2019-07" db="EMBL/GenBank/DDBJ databases">
        <title>Genomic Encyclopedia of Type Strains, Phase IV (KMG-IV): sequencing the most valuable type-strain genomes for metagenomic binning, comparative biology and taxonomic classification.</title>
        <authorList>
            <person name="Goeker M."/>
        </authorList>
    </citation>
    <scope>NUCLEOTIDE SEQUENCE</scope>
    <source>
        <strain evidence="2">DSM 44596</strain>
    </source>
</reference>
<protein>
    <submittedName>
        <fullName evidence="2">Formylglycine-generating enzyme required for sulfatase activity</fullName>
    </submittedName>
</protein>
<dbReference type="EMBL" id="VNIQ01000002">
    <property type="protein sequence ID" value="TYQ06319.1"/>
    <property type="molecule type" value="Genomic_DNA"/>
</dbReference>
<dbReference type="AlphaFoldDB" id="A0A652YT79"/>